<reference evidence="3" key="2">
    <citation type="submission" date="2025-09" db="UniProtKB">
        <authorList>
            <consortium name="Ensembl"/>
        </authorList>
    </citation>
    <scope>IDENTIFICATION</scope>
</reference>
<evidence type="ECO:0000313" key="4">
    <source>
        <dbReference type="Proteomes" id="UP000694388"/>
    </source>
</evidence>
<feature type="transmembrane region" description="Helical" evidence="2">
    <location>
        <begin position="208"/>
        <end position="226"/>
    </location>
</feature>
<name>A0A8C4QCU5_EPTBU</name>
<accession>A0A8C4QCU5</accession>
<feature type="transmembrane region" description="Helical" evidence="2">
    <location>
        <begin position="573"/>
        <end position="597"/>
    </location>
</feature>
<evidence type="ECO:0000256" key="2">
    <source>
        <dbReference type="SAM" id="Phobius"/>
    </source>
</evidence>
<feature type="transmembrane region" description="Helical" evidence="2">
    <location>
        <begin position="337"/>
        <end position="356"/>
    </location>
</feature>
<evidence type="ECO:0000313" key="3">
    <source>
        <dbReference type="Ensembl" id="ENSEBUP00000013447.1"/>
    </source>
</evidence>
<dbReference type="Ensembl" id="ENSEBUT00000014023.1">
    <property type="protein sequence ID" value="ENSEBUP00000013447.1"/>
    <property type="gene ID" value="ENSEBUG00000008468.1"/>
</dbReference>
<feature type="transmembrane region" description="Helical" evidence="2">
    <location>
        <begin position="276"/>
        <end position="295"/>
    </location>
</feature>
<keyword evidence="2" id="KW-0812">Transmembrane</keyword>
<reference evidence="3" key="1">
    <citation type="submission" date="2025-08" db="UniProtKB">
        <authorList>
            <consortium name="Ensembl"/>
        </authorList>
    </citation>
    <scope>IDENTIFICATION</scope>
</reference>
<feature type="transmembrane region" description="Helical" evidence="2">
    <location>
        <begin position="617"/>
        <end position="637"/>
    </location>
</feature>
<feature type="compositionally biased region" description="Low complexity" evidence="1">
    <location>
        <begin position="120"/>
        <end position="146"/>
    </location>
</feature>
<feature type="transmembrane region" description="Helical" evidence="2">
    <location>
        <begin position="409"/>
        <end position="432"/>
    </location>
</feature>
<keyword evidence="2" id="KW-0472">Membrane</keyword>
<feature type="transmembrane region" description="Helical" evidence="2">
    <location>
        <begin position="657"/>
        <end position="674"/>
    </location>
</feature>
<evidence type="ECO:0000256" key="1">
    <source>
        <dbReference type="SAM" id="MobiDB-lite"/>
    </source>
</evidence>
<organism evidence="3 4">
    <name type="scientific">Eptatretus burgeri</name>
    <name type="common">Inshore hagfish</name>
    <dbReference type="NCBI Taxonomy" id="7764"/>
    <lineage>
        <taxon>Eukaryota</taxon>
        <taxon>Metazoa</taxon>
        <taxon>Chordata</taxon>
        <taxon>Craniata</taxon>
        <taxon>Vertebrata</taxon>
        <taxon>Cyclostomata</taxon>
        <taxon>Myxini</taxon>
        <taxon>Myxiniformes</taxon>
        <taxon>Myxinidae</taxon>
        <taxon>Eptatretinae</taxon>
        <taxon>Eptatretus</taxon>
    </lineage>
</organism>
<dbReference type="AlphaFoldDB" id="A0A8C4QCU5"/>
<feature type="transmembrane region" description="Helical" evidence="2">
    <location>
        <begin position="686"/>
        <end position="703"/>
    </location>
</feature>
<feature type="transmembrane region" description="Helical" evidence="2">
    <location>
        <begin position="491"/>
        <end position="513"/>
    </location>
</feature>
<protein>
    <submittedName>
        <fullName evidence="3">Si:dkey-192p21.6</fullName>
    </submittedName>
</protein>
<dbReference type="GeneTree" id="ENSGT00390000001491"/>
<dbReference type="PANTHER" id="PTHR31061:SF24">
    <property type="entry name" value="LD22376P"/>
    <property type="match status" value="1"/>
</dbReference>
<feature type="transmembrane region" description="Helical" evidence="2">
    <location>
        <begin position="376"/>
        <end position="397"/>
    </location>
</feature>
<dbReference type="Proteomes" id="UP000694388">
    <property type="component" value="Unplaced"/>
</dbReference>
<sequence>MMTLLSLKKSDSLHCRSIFSFASFHTMTFEVLTVVFAVLGVTAQPEDYFHHHVEQDKALVTISLISAGTADVSWVSEDCYHCLKQELISGLHPQKSFRHMMDTQHPLTIFVTNHPASSTQQVESSTQQVESSTQQVESSTQQVESSMQHTVPATCRVKTWLGEQGEYTVTIQATHDAGGIGPNRMEVDTLPSLNCTLTQTQMPINSNLPLWVLLALMLGSVLAVLLKDFLRRRYRGRFHFQQLFNTEAESTDAQEIILVPDRTTHSRFVCVDTFRGISIVLMIFVNYGGGGYWFFKHSRWNGLTFADVVMPWFVFVLGASVALALNPARRRTSRTRAMLKVLFRTVTLITLGILLINQKPCKKSFDFINLRLPGVLQRLAIAFFISALVFLLLPTHVDNGRRAYYPEIIIILTLLTLCSIWLSITFLITLPYGCPTGYLGPGGIGDWGLYPNCTGGAAGLIDQLIIGPSHLYQHPTSTTTYLTSVPYDPEGILGILTCTALALIGLQAGRWLISLQGNIKHILMRFLFSAITLVRFGENCVSTKACDQGRLWEQNHIRMFDLSFSKPSFTSSFLSFAIFSLSHLKCSIIFQATLAAALSKCSRDGGFIPINKNLWSLSYVALCGSLSLVMLLFLYCLTDKFHFWKGQPFIYPGKNAILLYLGHELLWSYFPLAWPRPNRLNHEFLLAQDATTTLLWVIVAFVLHRKGVFLSI</sequence>
<keyword evidence="4" id="KW-1185">Reference proteome</keyword>
<keyword evidence="2" id="KW-1133">Transmembrane helix</keyword>
<feature type="region of interest" description="Disordered" evidence="1">
    <location>
        <begin position="120"/>
        <end position="147"/>
    </location>
</feature>
<dbReference type="PANTHER" id="PTHR31061">
    <property type="entry name" value="LD22376P"/>
    <property type="match status" value="1"/>
</dbReference>
<proteinExistence type="predicted"/>
<feature type="transmembrane region" description="Helical" evidence="2">
    <location>
        <begin position="301"/>
        <end position="325"/>
    </location>
</feature>